<feature type="region of interest" description="Disordered" evidence="1">
    <location>
        <begin position="257"/>
        <end position="357"/>
    </location>
</feature>
<feature type="region of interest" description="Disordered" evidence="1">
    <location>
        <begin position="22"/>
        <end position="41"/>
    </location>
</feature>
<dbReference type="AlphaFoldDB" id="A0AAD7BNW5"/>
<organism evidence="2 3">
    <name type="scientific">Roridomyces roridus</name>
    <dbReference type="NCBI Taxonomy" id="1738132"/>
    <lineage>
        <taxon>Eukaryota</taxon>
        <taxon>Fungi</taxon>
        <taxon>Dikarya</taxon>
        <taxon>Basidiomycota</taxon>
        <taxon>Agaricomycotina</taxon>
        <taxon>Agaricomycetes</taxon>
        <taxon>Agaricomycetidae</taxon>
        <taxon>Agaricales</taxon>
        <taxon>Marasmiineae</taxon>
        <taxon>Mycenaceae</taxon>
        <taxon>Roridomyces</taxon>
    </lineage>
</organism>
<sequence length="357" mass="40271">MPCKGRKGKACSERCVAFRGGKHDSDKCRDCGHRSRHHTSTDSIEDIVARYDTQELRKRTTDVAARAESAAGFRSRGGAQPSVESAKTKEKKKNKETGAHMVEVDHVYVITTGLDSDGELRRNRPPTPAEIERRRKFGLTIFRTQERPLRFSTEWSEQNVAEWLRKHLPDLFEFLDLMYPHEDKNWVFVAKAHSDVYAIDRGIDGAMLDKYKGAASRGKKHFVVRIATKQRIPSAWYTPNGFANVIERLRQGEELMAESESEDEAPRKKSKRVAMKTAKGKAKAKVESDSEEEVSAETQSSEDDVVVVKQKQIPDLPPLPNEESDSDIEEIFPSTSLLPLGAGSSRRKRSRSKDDGD</sequence>
<feature type="compositionally biased region" description="Basic residues" evidence="1">
    <location>
        <begin position="268"/>
        <end position="283"/>
    </location>
</feature>
<comment type="caution">
    <text evidence="2">The sequence shown here is derived from an EMBL/GenBank/DDBJ whole genome shotgun (WGS) entry which is preliminary data.</text>
</comment>
<reference evidence="2" key="1">
    <citation type="submission" date="2023-03" db="EMBL/GenBank/DDBJ databases">
        <title>Massive genome expansion in bonnet fungi (Mycena s.s.) driven by repeated elements and novel gene families across ecological guilds.</title>
        <authorList>
            <consortium name="Lawrence Berkeley National Laboratory"/>
            <person name="Harder C.B."/>
            <person name="Miyauchi S."/>
            <person name="Viragh M."/>
            <person name="Kuo A."/>
            <person name="Thoen E."/>
            <person name="Andreopoulos B."/>
            <person name="Lu D."/>
            <person name="Skrede I."/>
            <person name="Drula E."/>
            <person name="Henrissat B."/>
            <person name="Morin E."/>
            <person name="Kohler A."/>
            <person name="Barry K."/>
            <person name="LaButti K."/>
            <person name="Morin E."/>
            <person name="Salamov A."/>
            <person name="Lipzen A."/>
            <person name="Mereny Z."/>
            <person name="Hegedus B."/>
            <person name="Baldrian P."/>
            <person name="Stursova M."/>
            <person name="Weitz H."/>
            <person name="Taylor A."/>
            <person name="Grigoriev I.V."/>
            <person name="Nagy L.G."/>
            <person name="Martin F."/>
            <person name="Kauserud H."/>
        </authorList>
    </citation>
    <scope>NUCLEOTIDE SEQUENCE</scope>
    <source>
        <strain evidence="2">9284</strain>
    </source>
</reference>
<name>A0AAD7BNW5_9AGAR</name>
<keyword evidence="3" id="KW-1185">Reference proteome</keyword>
<feature type="compositionally biased region" description="Basic and acidic residues" evidence="1">
    <location>
        <begin position="22"/>
        <end position="33"/>
    </location>
</feature>
<accession>A0AAD7BNW5</accession>
<protein>
    <submittedName>
        <fullName evidence="2">Uncharacterized protein</fullName>
    </submittedName>
</protein>
<feature type="region of interest" description="Disordered" evidence="1">
    <location>
        <begin position="67"/>
        <end position="95"/>
    </location>
</feature>
<evidence type="ECO:0000256" key="1">
    <source>
        <dbReference type="SAM" id="MobiDB-lite"/>
    </source>
</evidence>
<dbReference type="EMBL" id="JARKIF010000012">
    <property type="protein sequence ID" value="KAJ7626131.1"/>
    <property type="molecule type" value="Genomic_DNA"/>
</dbReference>
<dbReference type="Proteomes" id="UP001221142">
    <property type="component" value="Unassembled WGS sequence"/>
</dbReference>
<evidence type="ECO:0000313" key="3">
    <source>
        <dbReference type="Proteomes" id="UP001221142"/>
    </source>
</evidence>
<feature type="compositionally biased region" description="Acidic residues" evidence="1">
    <location>
        <begin position="289"/>
        <end position="305"/>
    </location>
</feature>
<proteinExistence type="predicted"/>
<evidence type="ECO:0000313" key="2">
    <source>
        <dbReference type="EMBL" id="KAJ7626131.1"/>
    </source>
</evidence>
<gene>
    <name evidence="2" type="ORF">FB45DRAFT_75529</name>
</gene>